<evidence type="ECO:0000256" key="1">
    <source>
        <dbReference type="ARBA" id="ARBA00022553"/>
    </source>
</evidence>
<sequence length="141" mass="15411">MAHIIYAEDDDLIVDIVRDVLQKDGHVVGVVTDGESALKAIRLKRPDLVILDCNMPEMTGIEVLSRMRVDPALCDIPVLMLTGRRGAQDVDIAMYSGANEYLKKPFDPDYLAFVVDNLLSKYVPSGSGAHHGLAAHGPGRR</sequence>
<evidence type="ECO:0000313" key="4">
    <source>
        <dbReference type="EMBL" id="MBC2777504.1"/>
    </source>
</evidence>
<reference evidence="4 5" key="1">
    <citation type="submission" date="2020-08" db="EMBL/GenBank/DDBJ databases">
        <title>Draft genome sequence of Parasphingopyxis sp. GrpM-11.</title>
        <authorList>
            <person name="Oh J."/>
            <person name="Roh D.-H."/>
        </authorList>
    </citation>
    <scope>NUCLEOTIDE SEQUENCE [LARGE SCALE GENOMIC DNA]</scope>
    <source>
        <strain evidence="4 5">GrpM-11</strain>
    </source>
</reference>
<proteinExistence type="predicted"/>
<dbReference type="GO" id="GO:0000160">
    <property type="term" value="P:phosphorelay signal transduction system"/>
    <property type="evidence" value="ECO:0007669"/>
    <property type="project" value="InterPro"/>
</dbReference>
<dbReference type="PANTHER" id="PTHR44591:SF3">
    <property type="entry name" value="RESPONSE REGULATORY DOMAIN-CONTAINING PROTEIN"/>
    <property type="match status" value="1"/>
</dbReference>
<dbReference type="EMBL" id="JACJVJ010000001">
    <property type="protein sequence ID" value="MBC2777504.1"/>
    <property type="molecule type" value="Genomic_DNA"/>
</dbReference>
<comment type="caution">
    <text evidence="4">The sequence shown here is derived from an EMBL/GenBank/DDBJ whole genome shotgun (WGS) entry which is preliminary data.</text>
</comment>
<keyword evidence="5" id="KW-1185">Reference proteome</keyword>
<organism evidence="4 5">
    <name type="scientific">Parasphingopyxis marina</name>
    <dbReference type="NCBI Taxonomy" id="2761622"/>
    <lineage>
        <taxon>Bacteria</taxon>
        <taxon>Pseudomonadati</taxon>
        <taxon>Pseudomonadota</taxon>
        <taxon>Alphaproteobacteria</taxon>
        <taxon>Sphingomonadales</taxon>
        <taxon>Sphingomonadaceae</taxon>
        <taxon>Parasphingopyxis</taxon>
    </lineage>
</organism>
<dbReference type="InterPro" id="IPR001789">
    <property type="entry name" value="Sig_transdc_resp-reg_receiver"/>
</dbReference>
<dbReference type="Pfam" id="PF00072">
    <property type="entry name" value="Response_reg"/>
    <property type="match status" value="1"/>
</dbReference>
<keyword evidence="1 2" id="KW-0597">Phosphoprotein</keyword>
<dbReference type="Gene3D" id="3.40.50.2300">
    <property type="match status" value="1"/>
</dbReference>
<evidence type="ECO:0000313" key="5">
    <source>
        <dbReference type="Proteomes" id="UP000564378"/>
    </source>
</evidence>
<dbReference type="SUPFAM" id="SSF52172">
    <property type="entry name" value="CheY-like"/>
    <property type="match status" value="1"/>
</dbReference>
<gene>
    <name evidence="4" type="ORF">H6P80_07705</name>
</gene>
<protein>
    <submittedName>
        <fullName evidence="4">Response regulator</fullName>
    </submittedName>
</protein>
<dbReference type="PANTHER" id="PTHR44591">
    <property type="entry name" value="STRESS RESPONSE REGULATOR PROTEIN 1"/>
    <property type="match status" value="1"/>
</dbReference>
<dbReference type="InterPro" id="IPR050595">
    <property type="entry name" value="Bact_response_regulator"/>
</dbReference>
<name>A0A842I161_9SPHN</name>
<dbReference type="InterPro" id="IPR011006">
    <property type="entry name" value="CheY-like_superfamily"/>
</dbReference>
<dbReference type="SMART" id="SM00448">
    <property type="entry name" value="REC"/>
    <property type="match status" value="1"/>
</dbReference>
<dbReference type="PROSITE" id="PS50110">
    <property type="entry name" value="RESPONSE_REGULATORY"/>
    <property type="match status" value="1"/>
</dbReference>
<evidence type="ECO:0000259" key="3">
    <source>
        <dbReference type="PROSITE" id="PS50110"/>
    </source>
</evidence>
<feature type="modified residue" description="4-aspartylphosphate" evidence="2">
    <location>
        <position position="52"/>
    </location>
</feature>
<dbReference type="AlphaFoldDB" id="A0A842I161"/>
<accession>A0A842I161</accession>
<dbReference type="Proteomes" id="UP000564378">
    <property type="component" value="Unassembled WGS sequence"/>
</dbReference>
<feature type="domain" description="Response regulatory" evidence="3">
    <location>
        <begin position="3"/>
        <end position="119"/>
    </location>
</feature>
<dbReference type="RefSeq" id="WP_185800707.1">
    <property type="nucleotide sequence ID" value="NZ_JACJVJ010000001.1"/>
</dbReference>
<evidence type="ECO:0000256" key="2">
    <source>
        <dbReference type="PROSITE-ProRule" id="PRU00169"/>
    </source>
</evidence>
<dbReference type="CDD" id="cd17574">
    <property type="entry name" value="REC_OmpR"/>
    <property type="match status" value="1"/>
</dbReference>